<organism evidence="2">
    <name type="scientific">Culex tarsalis</name>
    <name type="common">Encephalitis mosquito</name>
    <dbReference type="NCBI Taxonomy" id="7177"/>
    <lineage>
        <taxon>Eukaryota</taxon>
        <taxon>Metazoa</taxon>
        <taxon>Ecdysozoa</taxon>
        <taxon>Arthropoda</taxon>
        <taxon>Hexapoda</taxon>
        <taxon>Insecta</taxon>
        <taxon>Pterygota</taxon>
        <taxon>Neoptera</taxon>
        <taxon>Endopterygota</taxon>
        <taxon>Diptera</taxon>
        <taxon>Nematocera</taxon>
        <taxon>Culicoidea</taxon>
        <taxon>Culicidae</taxon>
        <taxon>Culicinae</taxon>
        <taxon>Culicini</taxon>
        <taxon>Culex</taxon>
        <taxon>Culex</taxon>
    </lineage>
</organism>
<proteinExistence type="predicted"/>
<sequence>MLRSLVFLAVSCCAGVALACNQPVRHYISMGCTPSDQRTAEGCPVSYDCPNLVRRGSDKCYLFGKSYAIGEKVPDDETSPICTALVNCIEDVDKSAKFIYAHVDCAEFFRPWKEGCIRQYAAGRCCSIGEVCGEDKDKLVKCSLGGHTYYEGEKMQVPGYPCKSCYCSAGFDEKNLEGSGNCAEQKCSFEIYAVDKLQAGAAPVYKDGICCPWDWRMPSEPAKIVRGSSSGSQGQCKFGELTLNVGDSLEPFQDPQGTHHCECAIPPLVHCKLVQG</sequence>
<feature type="chain" id="PRO_5011958903" evidence="1">
    <location>
        <begin position="20"/>
        <end position="276"/>
    </location>
</feature>
<evidence type="ECO:0000256" key="1">
    <source>
        <dbReference type="SAM" id="SignalP"/>
    </source>
</evidence>
<dbReference type="AlphaFoldDB" id="A0A1Q3FN45"/>
<accession>A0A1Q3FN45</accession>
<keyword evidence="1" id="KW-0732">Signal</keyword>
<dbReference type="PROSITE" id="PS51257">
    <property type="entry name" value="PROKAR_LIPOPROTEIN"/>
    <property type="match status" value="1"/>
</dbReference>
<protein>
    <submittedName>
        <fullName evidence="2">Putative conserved secreted protein</fullName>
    </submittedName>
</protein>
<feature type="signal peptide" evidence="1">
    <location>
        <begin position="1"/>
        <end position="19"/>
    </location>
</feature>
<reference evidence="2" key="1">
    <citation type="submission" date="2017-01" db="EMBL/GenBank/DDBJ databases">
        <title>A deep insight into the sialotranscriptome of adult male and female Cluex tarsalis mosquitoes.</title>
        <authorList>
            <person name="Ribeiro J.M."/>
            <person name="Moreira F."/>
            <person name="Bernard K.A."/>
            <person name="Calvo E."/>
        </authorList>
    </citation>
    <scope>NUCLEOTIDE SEQUENCE</scope>
    <source>
        <strain evidence="2">Kern County</strain>
        <tissue evidence="2">Salivary glands</tissue>
    </source>
</reference>
<evidence type="ECO:0000313" key="2">
    <source>
        <dbReference type="EMBL" id="JAV28913.1"/>
    </source>
</evidence>
<dbReference type="EMBL" id="GFDL01006132">
    <property type="protein sequence ID" value="JAV28913.1"/>
    <property type="molecule type" value="Transcribed_RNA"/>
</dbReference>
<name>A0A1Q3FN45_CULTA</name>